<keyword evidence="7 13" id="KW-1133">Transmembrane helix</keyword>
<evidence type="ECO:0000256" key="11">
    <source>
        <dbReference type="ARBA" id="ARBA00023264"/>
    </source>
</evidence>
<protein>
    <recommendedName>
        <fullName evidence="12">Cardiolipin synthase</fullName>
        <ecNumber evidence="12">2.7.8.-</ecNumber>
    </recommendedName>
</protein>
<dbReference type="Proteomes" id="UP000186104">
    <property type="component" value="Chromosome"/>
</dbReference>
<feature type="transmembrane region" description="Helical" evidence="13">
    <location>
        <begin position="43"/>
        <end position="61"/>
    </location>
</feature>
<evidence type="ECO:0000256" key="4">
    <source>
        <dbReference type="ARBA" id="ARBA00022679"/>
    </source>
</evidence>
<keyword evidence="9 13" id="KW-0472">Membrane</keyword>
<name>A0A173LJU4_9ACTN</name>
<dbReference type="NCBIfam" id="TIGR04265">
    <property type="entry name" value="bac_cardiolipin"/>
    <property type="match status" value="1"/>
</dbReference>
<gene>
    <name evidence="15" type="ORF">BJL86_0181</name>
</gene>
<evidence type="ECO:0000313" key="15">
    <source>
        <dbReference type="EMBL" id="ANI90992.1"/>
    </source>
</evidence>
<keyword evidence="3" id="KW-0444">Lipid biosynthesis</keyword>
<dbReference type="Pfam" id="PF13091">
    <property type="entry name" value="PLDc_2"/>
    <property type="match status" value="2"/>
</dbReference>
<evidence type="ECO:0000256" key="9">
    <source>
        <dbReference type="ARBA" id="ARBA00023136"/>
    </source>
</evidence>
<accession>A0A173LJU4</accession>
<evidence type="ECO:0000256" key="7">
    <source>
        <dbReference type="ARBA" id="ARBA00022989"/>
    </source>
</evidence>
<evidence type="ECO:0000256" key="8">
    <source>
        <dbReference type="ARBA" id="ARBA00023098"/>
    </source>
</evidence>
<evidence type="ECO:0000256" key="2">
    <source>
        <dbReference type="ARBA" id="ARBA00022475"/>
    </source>
</evidence>
<reference evidence="15 16" key="1">
    <citation type="submission" date="2016-06" db="EMBL/GenBank/DDBJ databases">
        <title>Complete genome sequence of a saline-alkali tolerant type strain Dietzia timorensis ID05-A0528T.</title>
        <authorList>
            <person name="Wu X."/>
        </authorList>
    </citation>
    <scope>NUCLEOTIDE SEQUENCE [LARGE SCALE GENOMIC DNA]</scope>
    <source>
        <strain evidence="15 16">ID05-A0528</strain>
    </source>
</reference>
<dbReference type="SMART" id="SM00155">
    <property type="entry name" value="PLDc"/>
    <property type="match status" value="2"/>
</dbReference>
<keyword evidence="16" id="KW-1185">Reference proteome</keyword>
<feature type="domain" description="PLD phosphodiesterase" evidence="14">
    <location>
        <begin position="406"/>
        <end position="433"/>
    </location>
</feature>
<dbReference type="PROSITE" id="PS50035">
    <property type="entry name" value="PLD"/>
    <property type="match status" value="2"/>
</dbReference>
<dbReference type="EMBL" id="CP015961">
    <property type="protein sequence ID" value="ANI90992.1"/>
    <property type="molecule type" value="Genomic_DNA"/>
</dbReference>
<evidence type="ECO:0000259" key="14">
    <source>
        <dbReference type="PROSITE" id="PS50035"/>
    </source>
</evidence>
<dbReference type="GO" id="GO:0008808">
    <property type="term" value="F:cardiolipin synthase activity"/>
    <property type="evidence" value="ECO:0007669"/>
    <property type="project" value="UniProtKB-UniRule"/>
</dbReference>
<dbReference type="InterPro" id="IPR027379">
    <property type="entry name" value="CLS_N"/>
</dbReference>
<keyword evidence="11" id="KW-1208">Phospholipid metabolism</keyword>
<dbReference type="GO" id="GO:0032049">
    <property type="term" value="P:cardiolipin biosynthetic process"/>
    <property type="evidence" value="ECO:0007669"/>
    <property type="project" value="UniProtKB-UniRule"/>
</dbReference>
<evidence type="ECO:0000256" key="10">
    <source>
        <dbReference type="ARBA" id="ARBA00023209"/>
    </source>
</evidence>
<dbReference type="SUPFAM" id="SSF56024">
    <property type="entry name" value="Phospholipase D/nuclease"/>
    <property type="match status" value="2"/>
</dbReference>
<dbReference type="InterPro" id="IPR001736">
    <property type="entry name" value="PLipase_D/transphosphatidylase"/>
</dbReference>
<keyword evidence="10" id="KW-0594">Phospholipid biosynthesis</keyword>
<dbReference type="RefSeq" id="WP_067475296.1">
    <property type="nucleotide sequence ID" value="NZ_CP015961.1"/>
</dbReference>
<evidence type="ECO:0000256" key="5">
    <source>
        <dbReference type="ARBA" id="ARBA00022692"/>
    </source>
</evidence>
<dbReference type="PANTHER" id="PTHR21248:SF22">
    <property type="entry name" value="PHOSPHOLIPASE D"/>
    <property type="match status" value="1"/>
</dbReference>
<organism evidence="15 16">
    <name type="scientific">Dietzia timorensis</name>
    <dbReference type="NCBI Taxonomy" id="499555"/>
    <lineage>
        <taxon>Bacteria</taxon>
        <taxon>Bacillati</taxon>
        <taxon>Actinomycetota</taxon>
        <taxon>Actinomycetes</taxon>
        <taxon>Mycobacteriales</taxon>
        <taxon>Dietziaceae</taxon>
        <taxon>Dietzia</taxon>
    </lineage>
</organism>
<feature type="transmembrane region" description="Helical" evidence="13">
    <location>
        <begin position="12"/>
        <end position="31"/>
    </location>
</feature>
<dbReference type="KEGG" id="dtm:BJL86_0181"/>
<dbReference type="Pfam" id="PF13396">
    <property type="entry name" value="PLDc_N"/>
    <property type="match status" value="1"/>
</dbReference>
<evidence type="ECO:0000313" key="16">
    <source>
        <dbReference type="Proteomes" id="UP000186104"/>
    </source>
</evidence>
<dbReference type="Gene3D" id="3.30.870.10">
    <property type="entry name" value="Endonuclease Chain A"/>
    <property type="match status" value="2"/>
</dbReference>
<proteinExistence type="predicted"/>
<keyword evidence="2" id="KW-1003">Cell membrane</keyword>
<keyword evidence="5 13" id="KW-0812">Transmembrane</keyword>
<keyword evidence="4" id="KW-0808">Transferase</keyword>
<evidence type="ECO:0000256" key="6">
    <source>
        <dbReference type="ARBA" id="ARBA00022737"/>
    </source>
</evidence>
<dbReference type="InterPro" id="IPR022924">
    <property type="entry name" value="Cardiolipin_synthase"/>
</dbReference>
<dbReference type="InterPro" id="IPR025202">
    <property type="entry name" value="PLD-like_dom"/>
</dbReference>
<dbReference type="AlphaFoldDB" id="A0A173LJU4"/>
<evidence type="ECO:0000256" key="3">
    <source>
        <dbReference type="ARBA" id="ARBA00022516"/>
    </source>
</evidence>
<dbReference type="EC" id="2.7.8.-" evidence="12"/>
<evidence type="ECO:0000256" key="13">
    <source>
        <dbReference type="SAM" id="Phobius"/>
    </source>
</evidence>
<feature type="domain" description="PLD phosphodiesterase" evidence="14">
    <location>
        <begin position="221"/>
        <end position="248"/>
    </location>
</feature>
<dbReference type="GO" id="GO:0005886">
    <property type="term" value="C:plasma membrane"/>
    <property type="evidence" value="ECO:0007669"/>
    <property type="project" value="UniProtKB-SubCell"/>
</dbReference>
<keyword evidence="8" id="KW-0443">Lipid metabolism</keyword>
<comment type="subcellular location">
    <subcellularLocation>
        <location evidence="1">Cell membrane</location>
        <topology evidence="1">Multi-pass membrane protein</topology>
    </subcellularLocation>
</comment>
<keyword evidence="6" id="KW-0677">Repeat</keyword>
<evidence type="ECO:0000256" key="12">
    <source>
        <dbReference type="NCBIfam" id="TIGR04265"/>
    </source>
</evidence>
<evidence type="ECO:0000256" key="1">
    <source>
        <dbReference type="ARBA" id="ARBA00004651"/>
    </source>
</evidence>
<dbReference type="STRING" id="499555.BJL86_0181"/>
<dbReference type="PANTHER" id="PTHR21248">
    <property type="entry name" value="CARDIOLIPIN SYNTHASE"/>
    <property type="match status" value="1"/>
</dbReference>
<sequence>MNVAAWIESVNWAAVVLWIEFLVKVAAVGIVPERRQPSSSQAWLLLILVLPVVGVPLYFMLGSPYVRGRRHAIQERATESFSRATADWPTLPDGVSVGKRFGQILTMNRTLTNLPPSTGRCLGVYSEYSASLAAMTEAIERSTSYVHVEFYAQSWDSETEEFYVALIAAAERGVTVRVLADHLGSAKYHGFRPIKRRLTAAGVEFYKMLPINPFRGRFRRPDLRNHRKFLIVDGREAFVGSQNLISRYYGSKRNRKVGREWVDLMMHVSGEVVDALDAVFATDWLAESGEVISHVLDRLRDYEVEKVGGEVNVFQVVPSGPGYPAEPSLRMFVQMINGATESVRLVSPYFVPSEAFIEALKSAVLRGVRVELLVPEKADQFAVHHAQQSYFRELLEAGVILYRFPRPKVLHSKMMVVDSKHAYFGSSNMDIRSFILNFEVSILVFGGNAVSELDAVVDHYEDISTELTYERWMERPLIGRYFDNVFRLTSALQ</sequence>
<dbReference type="OrthoDB" id="9762009at2"/>